<dbReference type="Proteomes" id="UP000001726">
    <property type="component" value="Chromosome"/>
</dbReference>
<comment type="subcellular location">
    <subcellularLocation>
        <location evidence="1">Periplasm</location>
    </subcellularLocation>
</comment>
<dbReference type="PIRSF" id="PIRSF009103">
    <property type="entry name" value="Ivy"/>
    <property type="match status" value="1"/>
</dbReference>
<comment type="similarity">
    <text evidence="2">Belongs to the ivy family.</text>
</comment>
<keyword evidence="4" id="KW-0574">Periplasm</keyword>
<dbReference type="NCBIfam" id="NF007443">
    <property type="entry name" value="PRK09993.1"/>
    <property type="match status" value="1"/>
</dbReference>
<dbReference type="GO" id="GO:0042597">
    <property type="term" value="C:periplasmic space"/>
    <property type="evidence" value="ECO:0007669"/>
    <property type="project" value="UniProtKB-SubCell"/>
</dbReference>
<evidence type="ECO:0000313" key="9">
    <source>
        <dbReference type="Proteomes" id="UP000001726"/>
    </source>
</evidence>
<feature type="signal peptide" evidence="7">
    <location>
        <begin position="1"/>
        <end position="25"/>
    </location>
</feature>
<proteinExistence type="inferred from homology"/>
<organism evidence="8 9">
    <name type="scientific">Erwinia tasmaniensis (strain DSM 17950 / CFBP 7177 / CIP 109463 / NCPPB 4357 / Et1/99)</name>
    <dbReference type="NCBI Taxonomy" id="465817"/>
    <lineage>
        <taxon>Bacteria</taxon>
        <taxon>Pseudomonadati</taxon>
        <taxon>Pseudomonadota</taxon>
        <taxon>Gammaproteobacteria</taxon>
        <taxon>Enterobacterales</taxon>
        <taxon>Erwiniaceae</taxon>
        <taxon>Erwinia</taxon>
    </lineage>
</organism>
<feature type="chain" id="PRO_5002782363" evidence="7">
    <location>
        <begin position="26"/>
        <end position="154"/>
    </location>
</feature>
<evidence type="ECO:0000256" key="7">
    <source>
        <dbReference type="SAM" id="SignalP"/>
    </source>
</evidence>
<keyword evidence="3 7" id="KW-0732">Signal</keyword>
<keyword evidence="9" id="KW-1185">Reference proteome</keyword>
<name>B2VKX7_ERWT9</name>
<dbReference type="STRING" id="465817.ETA_05090"/>
<protein>
    <submittedName>
        <fullName evidence="8">Probable inhibitor of vertebrate lysozyme</fullName>
    </submittedName>
</protein>
<dbReference type="KEGG" id="eta:ETA_05090"/>
<dbReference type="EMBL" id="CU468135">
    <property type="protein sequence ID" value="CAO95555.1"/>
    <property type="molecule type" value="Genomic_DNA"/>
</dbReference>
<dbReference type="AlphaFoldDB" id="B2VKX7"/>
<sequence>MQGATAVKKSLIALILSLTTLSAYAQNDLTVSDLATNKETKDTFKKMVGKHPLPRWVTQGGTSSRNQQVEIGDKKFMVLNACKPHDCAAQNIAVLYSPESKKMAGVFSTVDEKAFSQTLIWLNIDDDLSIDGKTVLFAALTGSLDNHPDKFNFQ</sequence>
<evidence type="ECO:0000313" key="8">
    <source>
        <dbReference type="EMBL" id="CAO95555.1"/>
    </source>
</evidence>
<dbReference type="InterPro" id="IPR036501">
    <property type="entry name" value="Inhibitor_vert_lysozyme_sf"/>
</dbReference>
<dbReference type="Pfam" id="PF08816">
    <property type="entry name" value="Ivy"/>
    <property type="match status" value="1"/>
</dbReference>
<dbReference type="Gene3D" id="3.40.1420.10">
    <property type="entry name" value="Inhibitor of vertebrate lysozyme"/>
    <property type="match status" value="1"/>
</dbReference>
<evidence type="ECO:0000256" key="3">
    <source>
        <dbReference type="ARBA" id="ARBA00022729"/>
    </source>
</evidence>
<dbReference type="SUPFAM" id="SSF89872">
    <property type="entry name" value="Inhibitor of vertebrate lysozyme, Ivy"/>
    <property type="match status" value="1"/>
</dbReference>
<evidence type="ECO:0000256" key="6">
    <source>
        <dbReference type="PIRSR" id="PIRSR009103-2"/>
    </source>
</evidence>
<evidence type="ECO:0000256" key="1">
    <source>
        <dbReference type="ARBA" id="ARBA00004418"/>
    </source>
</evidence>
<feature type="disulfide bond" evidence="6">
    <location>
        <begin position="82"/>
        <end position="87"/>
    </location>
</feature>
<evidence type="ECO:0000256" key="5">
    <source>
        <dbReference type="PIRSR" id="PIRSR009103-1"/>
    </source>
</evidence>
<reference evidence="8 9" key="1">
    <citation type="journal article" date="2008" name="Environ. Microbiol.">
        <title>The genome of Erwinia tasmaniensis strain Et1/99, a non-pathogenic bacterium in the genus Erwinia.</title>
        <authorList>
            <person name="Kube M."/>
            <person name="Migdoll A.M."/>
            <person name="Mueller I."/>
            <person name="Kuhl H."/>
            <person name="Beck A."/>
            <person name="Reinhardt R."/>
            <person name="Geider K."/>
        </authorList>
    </citation>
    <scope>NUCLEOTIDE SEQUENCE [LARGE SCALE GENOMIC DNA]</scope>
    <source>
        <strain evidence="9">DSM 17950 / CFBP 7177 / CIP 109463 / NCPPB 4357 / Et1/99</strain>
    </source>
</reference>
<evidence type="ECO:0000256" key="2">
    <source>
        <dbReference type="ARBA" id="ARBA00009724"/>
    </source>
</evidence>
<gene>
    <name evidence="8" type="primary">ykfE</name>
    <name evidence="8" type="ordered locus">ETA_05090</name>
</gene>
<dbReference type="InterPro" id="IPR014453">
    <property type="entry name" value="Inhibitor_vertebrate_lysozyme"/>
</dbReference>
<dbReference type="eggNOG" id="ENOG50305HJ">
    <property type="taxonomic scope" value="Bacteria"/>
</dbReference>
<feature type="site" description="Important for lysozyme inhibition" evidence="5">
    <location>
        <position position="85"/>
    </location>
</feature>
<accession>B2VKX7</accession>
<evidence type="ECO:0000256" key="4">
    <source>
        <dbReference type="ARBA" id="ARBA00022764"/>
    </source>
</evidence>
<keyword evidence="6" id="KW-1015">Disulfide bond</keyword>
<dbReference type="HOGENOM" id="CLU_109262_0_0_6"/>